<sequence length="155" mass="18371">MALYNMIDDSLNLLALKHYEKDTNFVMNGVIPCFSDVDRTDLLYKRDPFFKVHNNQILLKVNNYQFGIFKLKYGTDTIFYSFLEDLNLINVVAFDILFDSTKKSTENKEKNLEPQYLVADFEIEDKIKNQCDDYLQEKNKTQTQWTISTETARHR</sequence>
<accession>J9D5D4</accession>
<name>J9D5D4_EDHAE</name>
<protein>
    <submittedName>
        <fullName evidence="1">Uncharacterized protein</fullName>
    </submittedName>
</protein>
<dbReference type="InParanoid" id="J9D5D4"/>
<dbReference type="EMBL" id="AFBI03000058">
    <property type="protein sequence ID" value="EJW02744.1"/>
    <property type="molecule type" value="Genomic_DNA"/>
</dbReference>
<dbReference type="VEuPathDB" id="MicrosporidiaDB:EDEG_02865"/>
<proteinExistence type="predicted"/>
<keyword evidence="2" id="KW-1185">Reference proteome</keyword>
<comment type="caution">
    <text evidence="1">The sequence shown here is derived from an EMBL/GenBank/DDBJ whole genome shotgun (WGS) entry which is preliminary data.</text>
</comment>
<gene>
    <name evidence="1" type="ORF">EDEG_02865</name>
</gene>
<evidence type="ECO:0000313" key="2">
    <source>
        <dbReference type="Proteomes" id="UP000003163"/>
    </source>
</evidence>
<evidence type="ECO:0000313" key="1">
    <source>
        <dbReference type="EMBL" id="EJW02744.1"/>
    </source>
</evidence>
<organism evidence="1 2">
    <name type="scientific">Edhazardia aedis (strain USNM 41457)</name>
    <name type="common">Microsporidian parasite</name>
    <dbReference type="NCBI Taxonomy" id="1003232"/>
    <lineage>
        <taxon>Eukaryota</taxon>
        <taxon>Fungi</taxon>
        <taxon>Fungi incertae sedis</taxon>
        <taxon>Microsporidia</taxon>
        <taxon>Edhazardia</taxon>
    </lineage>
</organism>
<reference evidence="1 2" key="1">
    <citation type="submission" date="2011-08" db="EMBL/GenBank/DDBJ databases">
        <authorList>
            <person name="Liu Z.J."/>
            <person name="Shi F.L."/>
            <person name="Lu J.Q."/>
            <person name="Li M."/>
            <person name="Wang Z.L."/>
        </authorList>
    </citation>
    <scope>NUCLEOTIDE SEQUENCE [LARGE SCALE GENOMIC DNA]</scope>
    <source>
        <strain evidence="1 2">USNM 41457</strain>
    </source>
</reference>
<dbReference type="Proteomes" id="UP000003163">
    <property type="component" value="Unassembled WGS sequence"/>
</dbReference>
<dbReference type="AlphaFoldDB" id="J9D5D4"/>
<reference evidence="2" key="2">
    <citation type="submission" date="2015-07" db="EMBL/GenBank/DDBJ databases">
        <title>Contrasting host-pathogen interactions and genome evolution in two generalist and specialist microsporidian pathogens of mosquitoes.</title>
        <authorList>
            <consortium name="The Broad Institute Genomics Platform"/>
            <consortium name="The Broad Institute Genome Sequencing Center for Infectious Disease"/>
            <person name="Cuomo C.A."/>
            <person name="Sanscrainte N.D."/>
            <person name="Goldberg J.M."/>
            <person name="Heiman D."/>
            <person name="Young S."/>
            <person name="Zeng Q."/>
            <person name="Becnel J.J."/>
            <person name="Birren B.W."/>
        </authorList>
    </citation>
    <scope>NUCLEOTIDE SEQUENCE [LARGE SCALE GENOMIC DNA]</scope>
    <source>
        <strain evidence="2">USNM 41457</strain>
    </source>
</reference>
<dbReference type="HOGENOM" id="CLU_1695438_0_0_1"/>